<name>A0A2I0IZS0_PUNGR</name>
<organism evidence="1 2">
    <name type="scientific">Punica granatum</name>
    <name type="common">Pomegranate</name>
    <dbReference type="NCBI Taxonomy" id="22663"/>
    <lineage>
        <taxon>Eukaryota</taxon>
        <taxon>Viridiplantae</taxon>
        <taxon>Streptophyta</taxon>
        <taxon>Embryophyta</taxon>
        <taxon>Tracheophyta</taxon>
        <taxon>Spermatophyta</taxon>
        <taxon>Magnoliopsida</taxon>
        <taxon>eudicotyledons</taxon>
        <taxon>Gunneridae</taxon>
        <taxon>Pentapetalae</taxon>
        <taxon>rosids</taxon>
        <taxon>malvids</taxon>
        <taxon>Myrtales</taxon>
        <taxon>Lythraceae</taxon>
        <taxon>Punica</taxon>
    </lineage>
</organism>
<accession>A0A2I0IZS0</accession>
<gene>
    <name evidence="1" type="ORF">CRG98_030362</name>
</gene>
<dbReference type="Proteomes" id="UP000233551">
    <property type="component" value="Unassembled WGS sequence"/>
</dbReference>
<dbReference type="AlphaFoldDB" id="A0A2I0IZS0"/>
<reference evidence="1 2" key="1">
    <citation type="submission" date="2017-11" db="EMBL/GenBank/DDBJ databases">
        <title>De-novo sequencing of pomegranate (Punica granatum L.) genome.</title>
        <authorList>
            <person name="Akparov Z."/>
            <person name="Amiraslanov A."/>
            <person name="Hajiyeva S."/>
            <person name="Abbasov M."/>
            <person name="Kaur K."/>
            <person name="Hamwieh A."/>
            <person name="Solovyev V."/>
            <person name="Salamov A."/>
            <person name="Braich B."/>
            <person name="Kosarev P."/>
            <person name="Mahmoud A."/>
            <person name="Hajiyev E."/>
            <person name="Babayeva S."/>
            <person name="Izzatullayeva V."/>
            <person name="Mammadov A."/>
            <person name="Mammadov A."/>
            <person name="Sharifova S."/>
            <person name="Ojaghi J."/>
            <person name="Eynullazada K."/>
            <person name="Bayramov B."/>
            <person name="Abdulazimova A."/>
            <person name="Shahmuradov I."/>
        </authorList>
    </citation>
    <scope>NUCLEOTIDE SEQUENCE [LARGE SCALE GENOMIC DNA]</scope>
    <source>
        <strain evidence="2">cv. AG2017</strain>
        <tissue evidence="1">Leaf</tissue>
    </source>
</reference>
<sequence length="135" mass="15172">MEHQDGLEDALLVLSDLFDLLVLREPGFLEPSLRRLRIPSQNWGKHAYVTPIKGHTGHRRGVMHGLTPFWELLSSLLPYTLTGKELGTEDNFSKRRTLGHPRLKFGLAQPRQATYTGASLVEVNPEVPIVGHSNK</sequence>
<dbReference type="EMBL" id="PGOL01002258">
    <property type="protein sequence ID" value="PKI49253.1"/>
    <property type="molecule type" value="Genomic_DNA"/>
</dbReference>
<protein>
    <submittedName>
        <fullName evidence="1">Uncharacterized protein</fullName>
    </submittedName>
</protein>
<comment type="caution">
    <text evidence="1">The sequence shown here is derived from an EMBL/GenBank/DDBJ whole genome shotgun (WGS) entry which is preliminary data.</text>
</comment>
<proteinExistence type="predicted"/>
<keyword evidence="2" id="KW-1185">Reference proteome</keyword>
<evidence type="ECO:0000313" key="1">
    <source>
        <dbReference type="EMBL" id="PKI49253.1"/>
    </source>
</evidence>
<evidence type="ECO:0000313" key="2">
    <source>
        <dbReference type="Proteomes" id="UP000233551"/>
    </source>
</evidence>